<dbReference type="InterPro" id="IPR015879">
    <property type="entry name" value="Ring_hydroxy_dOase_asu_C_dom"/>
</dbReference>
<dbReference type="Gene3D" id="2.102.10.10">
    <property type="entry name" value="Rieske [2Fe-2S] iron-sulphur domain"/>
    <property type="match status" value="1"/>
</dbReference>
<keyword evidence="8" id="KW-0223">Dioxygenase</keyword>
<accession>A0ABU0VXV8</accession>
<keyword evidence="4" id="KW-0560">Oxidoreductase</keyword>
<dbReference type="EMBL" id="JAVDBT010000007">
    <property type="protein sequence ID" value="MDQ2066596.1"/>
    <property type="molecule type" value="Genomic_DNA"/>
</dbReference>
<comment type="cofactor">
    <cofactor evidence="1">
        <name>Fe cation</name>
        <dbReference type="ChEBI" id="CHEBI:24875"/>
    </cofactor>
</comment>
<organism evidence="8 9">
    <name type="scientific">Pseudogemmobacter lacusdianii</name>
    <dbReference type="NCBI Taxonomy" id="3069608"/>
    <lineage>
        <taxon>Bacteria</taxon>
        <taxon>Pseudomonadati</taxon>
        <taxon>Pseudomonadota</taxon>
        <taxon>Alphaproteobacteria</taxon>
        <taxon>Rhodobacterales</taxon>
        <taxon>Paracoccaceae</taxon>
        <taxon>Pseudogemmobacter</taxon>
    </lineage>
</organism>
<evidence type="ECO:0000256" key="5">
    <source>
        <dbReference type="ARBA" id="ARBA00023004"/>
    </source>
</evidence>
<dbReference type="Pfam" id="PF00355">
    <property type="entry name" value="Rieske"/>
    <property type="match status" value="1"/>
</dbReference>
<protein>
    <submittedName>
        <fullName evidence="8">Aromatic ring-hydroxylating dioxygenase subunit alpha</fullName>
    </submittedName>
</protein>
<dbReference type="GO" id="GO:0051213">
    <property type="term" value="F:dioxygenase activity"/>
    <property type="evidence" value="ECO:0007669"/>
    <property type="project" value="UniProtKB-KW"/>
</dbReference>
<keyword evidence="3" id="KW-0479">Metal-binding</keyword>
<dbReference type="Gene3D" id="3.90.380.10">
    <property type="entry name" value="Naphthalene 1,2-dioxygenase Alpha Subunit, Chain A, domain 1"/>
    <property type="match status" value="1"/>
</dbReference>
<dbReference type="CDD" id="cd03469">
    <property type="entry name" value="Rieske_RO_Alpha_N"/>
    <property type="match status" value="1"/>
</dbReference>
<evidence type="ECO:0000256" key="6">
    <source>
        <dbReference type="ARBA" id="ARBA00023014"/>
    </source>
</evidence>
<reference evidence="8 9" key="1">
    <citation type="submission" date="2023-08" db="EMBL/GenBank/DDBJ databases">
        <title>Characterization of two Paracoccaceae strains isolated from Phycosphere and proposal of Xinfangfangia lacusdiani sp. nov.</title>
        <authorList>
            <person name="Deng Y."/>
            <person name="Zhang Y.Q."/>
        </authorList>
    </citation>
    <scope>NUCLEOTIDE SEQUENCE [LARGE SCALE GENOMIC DNA]</scope>
    <source>
        <strain evidence="8 9">CPCC 101601</strain>
    </source>
</reference>
<dbReference type="InterPro" id="IPR036922">
    <property type="entry name" value="Rieske_2Fe-2S_sf"/>
</dbReference>
<feature type="domain" description="Rieske" evidence="7">
    <location>
        <begin position="50"/>
        <end position="157"/>
    </location>
</feature>
<evidence type="ECO:0000256" key="2">
    <source>
        <dbReference type="ARBA" id="ARBA00022714"/>
    </source>
</evidence>
<dbReference type="PANTHER" id="PTHR43756">
    <property type="entry name" value="CHOLINE MONOOXYGENASE, CHLOROPLASTIC"/>
    <property type="match status" value="1"/>
</dbReference>
<evidence type="ECO:0000313" key="8">
    <source>
        <dbReference type="EMBL" id="MDQ2066596.1"/>
    </source>
</evidence>
<keyword evidence="5" id="KW-0408">Iron</keyword>
<dbReference type="RefSeq" id="WP_306680295.1">
    <property type="nucleotide sequence ID" value="NZ_JAVDBT010000007.1"/>
</dbReference>
<dbReference type="SUPFAM" id="SSF55961">
    <property type="entry name" value="Bet v1-like"/>
    <property type="match status" value="1"/>
</dbReference>
<evidence type="ECO:0000313" key="9">
    <source>
        <dbReference type="Proteomes" id="UP001239680"/>
    </source>
</evidence>
<evidence type="ECO:0000256" key="1">
    <source>
        <dbReference type="ARBA" id="ARBA00001962"/>
    </source>
</evidence>
<dbReference type="Proteomes" id="UP001239680">
    <property type="component" value="Unassembled WGS sequence"/>
</dbReference>
<dbReference type="Pfam" id="PF00848">
    <property type="entry name" value="Ring_hydroxyl_A"/>
    <property type="match status" value="1"/>
</dbReference>
<name>A0ABU0VXV8_9RHOB</name>
<dbReference type="SUPFAM" id="SSF50022">
    <property type="entry name" value="ISP domain"/>
    <property type="match status" value="1"/>
</dbReference>
<evidence type="ECO:0000256" key="3">
    <source>
        <dbReference type="ARBA" id="ARBA00022723"/>
    </source>
</evidence>
<dbReference type="InterPro" id="IPR017941">
    <property type="entry name" value="Rieske_2Fe-2S"/>
</dbReference>
<evidence type="ECO:0000256" key="4">
    <source>
        <dbReference type="ARBA" id="ARBA00023002"/>
    </source>
</evidence>
<dbReference type="PANTHER" id="PTHR43756:SF5">
    <property type="entry name" value="CHOLINE MONOOXYGENASE, CHLOROPLASTIC"/>
    <property type="match status" value="1"/>
</dbReference>
<keyword evidence="2" id="KW-0001">2Fe-2S</keyword>
<dbReference type="InterPro" id="IPR001663">
    <property type="entry name" value="Rng_hydr_dOase-A"/>
</dbReference>
<gene>
    <name evidence="8" type="ORF">Q9295_09430</name>
</gene>
<keyword evidence="9" id="KW-1185">Reference proteome</keyword>
<keyword evidence="6" id="KW-0411">Iron-sulfur</keyword>
<comment type="caution">
    <text evidence="8">The sequence shown here is derived from an EMBL/GenBank/DDBJ whole genome shotgun (WGS) entry which is preliminary data.</text>
</comment>
<dbReference type="PRINTS" id="PR00090">
    <property type="entry name" value="RNGDIOXGNASE"/>
</dbReference>
<proteinExistence type="predicted"/>
<dbReference type="PROSITE" id="PS51296">
    <property type="entry name" value="RIESKE"/>
    <property type="match status" value="1"/>
</dbReference>
<evidence type="ECO:0000259" key="7">
    <source>
        <dbReference type="PROSITE" id="PS51296"/>
    </source>
</evidence>
<sequence>MPKDQLSDTPHRAILDLIEAHQENWSLQQPFYRAPEIFELERQHWFPRQWVIVAHATEMPEVGRYIIRPLFDEEIIIVRHGEGPEDIAAYYNVCTHRGSKLCTKDGKGRLLVCPYHAWSFRLTGELQTRADLPEGVDPEALGLHKVPVRIMAGLVLCGLGEGDLPDFAPVAEGLTGLLQEHGVDKSRIIARKSYPTKANWKLVMENFLECYHCRPAHPEYFRVNGHTKVTAMRNEAAAQEWQEEIDAWHSVIGDAEFNKGAWEAGNLTTMPFAMHRKPIGQGRVTLSDDGQPVSKLMGGRTQYDGSESGFRIGRLSFISAANDYLTMFQMIPRGPHDTDVIITWLVAEDAPADVEADKISWMWDVTTVQDKKITEDNADGIASRSYRPGPYTPLESQTAFFVETYLAEMRSLLTGEHYEVAQKWSAPSELFASPEAACSNGTC</sequence>